<evidence type="ECO:0000259" key="7">
    <source>
        <dbReference type="Pfam" id="PF14661"/>
    </source>
</evidence>
<dbReference type="Pfam" id="PF01196">
    <property type="entry name" value="Ribosomal_L17"/>
    <property type="match status" value="1"/>
</dbReference>
<reference evidence="8" key="2">
    <citation type="submission" date="2017-10" db="EMBL/GenBank/DDBJ databases">
        <title>Ladona fulva Genome sequencing and assembly.</title>
        <authorList>
            <person name="Murali S."/>
            <person name="Richards S."/>
            <person name="Bandaranaike D."/>
            <person name="Bellair M."/>
            <person name="Blankenburg K."/>
            <person name="Chao H."/>
            <person name="Dinh H."/>
            <person name="Doddapaneni H."/>
            <person name="Dugan-Rocha S."/>
            <person name="Elkadiri S."/>
            <person name="Gnanaolivu R."/>
            <person name="Hernandez B."/>
            <person name="Skinner E."/>
            <person name="Javaid M."/>
            <person name="Lee S."/>
            <person name="Li M."/>
            <person name="Ming W."/>
            <person name="Munidasa M."/>
            <person name="Muniz J."/>
            <person name="Nguyen L."/>
            <person name="Hughes D."/>
            <person name="Osuji N."/>
            <person name="Pu L.-L."/>
            <person name="Puazo M."/>
            <person name="Qu C."/>
            <person name="Quiroz J."/>
            <person name="Raj R."/>
            <person name="Weissenberger G."/>
            <person name="Xin Y."/>
            <person name="Zou X."/>
            <person name="Han Y."/>
            <person name="Worley K."/>
            <person name="Muzny D."/>
            <person name="Gibbs R."/>
        </authorList>
    </citation>
    <scope>NUCLEOTIDE SEQUENCE</scope>
    <source>
        <strain evidence="8">Sampled in the wild</strain>
    </source>
</reference>
<accession>A0A8K0P2B6</accession>
<sequence length="565" mass="66312">MIDLFDKAERETKLKKNYFGVALNSGSCYIRANTDMFAVPNMLGFMHTTHFLLKIIYPNTSEFRDCWPVFEKSQERDFRNKATKMLRLICTDFPNFQFPEIIPSKFMSPGGFWFITIMWNLTVLAMQVQGKRDLGCSLLYKPSGKLKEINKPSAMKLLSLITRENHEKVEKVISSMELFRKGFNETKQYILDKKLKYKLSLSQLMSSLDENELWNSLDGNLKNEIIISTTEDYWSGIREKLADASSKVTKCCNRINVDVLKNQAEIIDEVRHREELGHNYVINDKNLVDEDCNEIFPSKHLRDIDDPEDGKVIRLLDYFSKPLEELNSMKLDKKKEDVPFQIKDWERVHKEWEENKNEMTRLELLLNSKLADINAKYNQERDLPVSKLRYPLNRARRLKNPEGPEGRLNKLRKTVTGLFKYERIELNYNRADEARGYAERLISDAVRHGDNHAETMQMANYWLLEKQLVHKLFKVFVPRYQNSTQSYTRMINAPRPFPGDTYKRAVLELKGNPFPSLTPDQSHNRNLIHNVLLEEARKEYLASKFPVNPEKSSNEERKEVESVKE</sequence>
<protein>
    <recommendedName>
        <fullName evidence="4">Large ribosomal subunit protein bL17m</fullName>
    </recommendedName>
    <alternativeName>
        <fullName evidence="5">39S ribosomal protein L17, mitochondrial</fullName>
    </alternativeName>
</protein>
<dbReference type="InterPro" id="IPR036373">
    <property type="entry name" value="Ribosomal_bL17_sf"/>
</dbReference>
<keyword evidence="3" id="KW-0687">Ribonucleoprotein</keyword>
<dbReference type="GO" id="GO:0003735">
    <property type="term" value="F:structural constituent of ribosome"/>
    <property type="evidence" value="ECO:0007669"/>
    <property type="project" value="InterPro"/>
</dbReference>
<name>A0A8K0P2B6_LADFU</name>
<feature type="region of interest" description="Disordered" evidence="6">
    <location>
        <begin position="544"/>
        <end position="565"/>
    </location>
</feature>
<dbReference type="PANTHER" id="PTHR14413">
    <property type="entry name" value="RIBOSOMAL PROTEIN L17"/>
    <property type="match status" value="1"/>
</dbReference>
<evidence type="ECO:0000313" key="9">
    <source>
        <dbReference type="Proteomes" id="UP000792457"/>
    </source>
</evidence>
<reference evidence="8" key="1">
    <citation type="submission" date="2013-04" db="EMBL/GenBank/DDBJ databases">
        <authorList>
            <person name="Qu J."/>
            <person name="Murali S.C."/>
            <person name="Bandaranaike D."/>
            <person name="Bellair M."/>
            <person name="Blankenburg K."/>
            <person name="Chao H."/>
            <person name="Dinh H."/>
            <person name="Doddapaneni H."/>
            <person name="Downs B."/>
            <person name="Dugan-Rocha S."/>
            <person name="Elkadiri S."/>
            <person name="Gnanaolivu R.D."/>
            <person name="Hernandez B."/>
            <person name="Javaid M."/>
            <person name="Jayaseelan J.C."/>
            <person name="Lee S."/>
            <person name="Li M."/>
            <person name="Ming W."/>
            <person name="Munidasa M."/>
            <person name="Muniz J."/>
            <person name="Nguyen L."/>
            <person name="Ongeri F."/>
            <person name="Osuji N."/>
            <person name="Pu L.-L."/>
            <person name="Puazo M."/>
            <person name="Qu C."/>
            <person name="Quiroz J."/>
            <person name="Raj R."/>
            <person name="Weissenberger G."/>
            <person name="Xin Y."/>
            <person name="Zou X."/>
            <person name="Han Y."/>
            <person name="Richards S."/>
            <person name="Worley K."/>
            <person name="Muzny D."/>
            <person name="Gibbs R."/>
        </authorList>
    </citation>
    <scope>NUCLEOTIDE SEQUENCE</scope>
    <source>
        <strain evidence="8">Sampled in the wild</strain>
    </source>
</reference>
<dbReference type="GO" id="GO:0005762">
    <property type="term" value="C:mitochondrial large ribosomal subunit"/>
    <property type="evidence" value="ECO:0007669"/>
    <property type="project" value="TreeGrafter"/>
</dbReference>
<evidence type="ECO:0000256" key="3">
    <source>
        <dbReference type="ARBA" id="ARBA00023274"/>
    </source>
</evidence>
<dbReference type="OrthoDB" id="275000at2759"/>
<keyword evidence="9" id="KW-1185">Reference proteome</keyword>
<proteinExistence type="inferred from homology"/>
<dbReference type="SUPFAM" id="SSF64263">
    <property type="entry name" value="Prokaryotic ribosomal protein L17"/>
    <property type="match status" value="1"/>
</dbReference>
<evidence type="ECO:0000256" key="1">
    <source>
        <dbReference type="ARBA" id="ARBA00008777"/>
    </source>
</evidence>
<evidence type="ECO:0000313" key="8">
    <source>
        <dbReference type="EMBL" id="KAG8229893.1"/>
    </source>
</evidence>
<comment type="caution">
    <text evidence="8">The sequence shown here is derived from an EMBL/GenBank/DDBJ whole genome shotgun (WGS) entry which is preliminary data.</text>
</comment>
<evidence type="ECO:0000256" key="6">
    <source>
        <dbReference type="SAM" id="MobiDB-lite"/>
    </source>
</evidence>
<feature type="compositionally biased region" description="Basic and acidic residues" evidence="6">
    <location>
        <begin position="552"/>
        <end position="565"/>
    </location>
</feature>
<dbReference type="Gene3D" id="3.90.1030.10">
    <property type="entry name" value="Ribosomal protein L17"/>
    <property type="match status" value="1"/>
</dbReference>
<gene>
    <name evidence="8" type="ORF">J437_LFUL009757</name>
</gene>
<dbReference type="Pfam" id="PF14661">
    <property type="entry name" value="HAUS6_N"/>
    <property type="match status" value="1"/>
</dbReference>
<evidence type="ECO:0000256" key="4">
    <source>
        <dbReference type="ARBA" id="ARBA00035290"/>
    </source>
</evidence>
<dbReference type="Proteomes" id="UP000792457">
    <property type="component" value="Unassembled WGS sequence"/>
</dbReference>
<comment type="similarity">
    <text evidence="1">Belongs to the bacterial ribosomal protein bL17 family.</text>
</comment>
<evidence type="ECO:0000256" key="2">
    <source>
        <dbReference type="ARBA" id="ARBA00022980"/>
    </source>
</evidence>
<evidence type="ECO:0000256" key="5">
    <source>
        <dbReference type="ARBA" id="ARBA00035413"/>
    </source>
</evidence>
<dbReference type="PANTHER" id="PTHR14413:SF16">
    <property type="entry name" value="LARGE RIBOSOMAL SUBUNIT PROTEIN BL17M"/>
    <property type="match status" value="1"/>
</dbReference>
<dbReference type="EMBL" id="KZ308451">
    <property type="protein sequence ID" value="KAG8229893.1"/>
    <property type="molecule type" value="Genomic_DNA"/>
</dbReference>
<dbReference type="InterPro" id="IPR000456">
    <property type="entry name" value="Ribosomal_bL17"/>
</dbReference>
<dbReference type="AlphaFoldDB" id="A0A8K0P2B6"/>
<keyword evidence="2" id="KW-0689">Ribosomal protein</keyword>
<feature type="domain" description="HAUS augmin-like complex subunit 6 N-terminal" evidence="7">
    <location>
        <begin position="30"/>
        <end position="177"/>
    </location>
</feature>
<dbReference type="GO" id="GO:0006412">
    <property type="term" value="P:translation"/>
    <property type="evidence" value="ECO:0007669"/>
    <property type="project" value="InterPro"/>
</dbReference>
<organism evidence="8 9">
    <name type="scientific">Ladona fulva</name>
    <name type="common">Scarce chaser dragonfly</name>
    <name type="synonym">Libellula fulva</name>
    <dbReference type="NCBI Taxonomy" id="123851"/>
    <lineage>
        <taxon>Eukaryota</taxon>
        <taxon>Metazoa</taxon>
        <taxon>Ecdysozoa</taxon>
        <taxon>Arthropoda</taxon>
        <taxon>Hexapoda</taxon>
        <taxon>Insecta</taxon>
        <taxon>Pterygota</taxon>
        <taxon>Palaeoptera</taxon>
        <taxon>Odonata</taxon>
        <taxon>Epiprocta</taxon>
        <taxon>Anisoptera</taxon>
        <taxon>Libelluloidea</taxon>
        <taxon>Libellulidae</taxon>
        <taxon>Ladona</taxon>
    </lineage>
</organism>
<dbReference type="InterPro" id="IPR028163">
    <property type="entry name" value="HAUS_6_N"/>
</dbReference>
<dbReference type="FunFam" id="3.90.1030.10:FF:000009">
    <property type="entry name" value="39S ribosomal protein L17, mitochondrial"/>
    <property type="match status" value="1"/>
</dbReference>